<comment type="caution">
    <text evidence="1">The sequence shown here is derived from an EMBL/GenBank/DDBJ whole genome shotgun (WGS) entry which is preliminary data.</text>
</comment>
<name>A0A8T2NPW6_9TELE</name>
<organism evidence="1 2">
    <name type="scientific">Albula glossodonta</name>
    <name type="common">roundjaw bonefish</name>
    <dbReference type="NCBI Taxonomy" id="121402"/>
    <lineage>
        <taxon>Eukaryota</taxon>
        <taxon>Metazoa</taxon>
        <taxon>Chordata</taxon>
        <taxon>Craniata</taxon>
        <taxon>Vertebrata</taxon>
        <taxon>Euteleostomi</taxon>
        <taxon>Actinopterygii</taxon>
        <taxon>Neopterygii</taxon>
        <taxon>Teleostei</taxon>
        <taxon>Albuliformes</taxon>
        <taxon>Albulidae</taxon>
        <taxon>Albula</taxon>
    </lineage>
</organism>
<keyword evidence="2" id="KW-1185">Reference proteome</keyword>
<protein>
    <submittedName>
        <fullName evidence="1">Uncharacterized protein</fullName>
    </submittedName>
</protein>
<reference evidence="1" key="1">
    <citation type="thesis" date="2021" institute="BYU ScholarsArchive" country="Provo, UT, USA">
        <title>Applications of and Algorithms for Genome Assembly and Genomic Analyses with an Emphasis on Marine Teleosts.</title>
        <authorList>
            <person name="Pickett B.D."/>
        </authorList>
    </citation>
    <scope>NUCLEOTIDE SEQUENCE</scope>
    <source>
        <strain evidence="1">HI-2016</strain>
    </source>
</reference>
<gene>
    <name evidence="1" type="ORF">JZ751_016781</name>
</gene>
<dbReference type="Proteomes" id="UP000824540">
    <property type="component" value="Unassembled WGS sequence"/>
</dbReference>
<accession>A0A8T2NPW6</accession>
<sequence>MYSNDEAEEEYLAQHCSGNTSPSVFLFSFSPWPCSSLSLCGFPFMVRVAVVTVPAQGPSSPLFAPMSQG</sequence>
<evidence type="ECO:0000313" key="2">
    <source>
        <dbReference type="Proteomes" id="UP000824540"/>
    </source>
</evidence>
<proteinExistence type="predicted"/>
<evidence type="ECO:0000313" key="1">
    <source>
        <dbReference type="EMBL" id="KAG9342279.1"/>
    </source>
</evidence>
<dbReference type="AlphaFoldDB" id="A0A8T2NPW6"/>
<dbReference type="EMBL" id="JAFBMS010000029">
    <property type="protein sequence ID" value="KAG9342279.1"/>
    <property type="molecule type" value="Genomic_DNA"/>
</dbReference>